<evidence type="ECO:0000313" key="9">
    <source>
        <dbReference type="Proteomes" id="UP000652427"/>
    </source>
</evidence>
<reference evidence="8 9" key="1">
    <citation type="submission" date="2020-06" db="EMBL/GenBank/DDBJ databases">
        <authorList>
            <person name="Kim S.-J."/>
            <person name="Park S.-J."/>
        </authorList>
    </citation>
    <scope>NUCLEOTIDE SEQUENCE [LARGE SCALE GENOMIC DNA]</scope>
    <source>
        <strain evidence="8 9">SW-151</strain>
    </source>
</reference>
<protein>
    <submittedName>
        <fullName evidence="8">DUF1049 domain-containing protein</fullName>
    </submittedName>
</protein>
<comment type="caution">
    <text evidence="8">The sequence shown here is derived from an EMBL/GenBank/DDBJ whole genome shotgun (WGS) entry which is preliminary data.</text>
</comment>
<organism evidence="8 9">
    <name type="scientific">Parasphingorhabdus flavimaris</name>
    <dbReference type="NCBI Taxonomy" id="266812"/>
    <lineage>
        <taxon>Bacteria</taxon>
        <taxon>Pseudomonadati</taxon>
        <taxon>Pseudomonadota</taxon>
        <taxon>Alphaproteobacteria</taxon>
        <taxon>Sphingomonadales</taxon>
        <taxon>Sphingomonadaceae</taxon>
        <taxon>Parasphingorhabdus</taxon>
    </lineage>
</organism>
<sequence>MQFIKILFWVLLLVATFIFWWTNEARASLDIVAAVIEARVSTFVVGAFLLGFLPTWLLLRGSKWRLQRRIKTLEDAARPPVAPPTAPSRAPTPSPVAEPAPAVSSVGADKATGL</sequence>
<gene>
    <name evidence="8" type="ORF">HUO14_05885</name>
</gene>
<dbReference type="Pfam" id="PF06305">
    <property type="entry name" value="LapA_dom"/>
    <property type="match status" value="1"/>
</dbReference>
<dbReference type="Proteomes" id="UP000652427">
    <property type="component" value="Unassembled WGS sequence"/>
</dbReference>
<evidence type="ECO:0000256" key="1">
    <source>
        <dbReference type="ARBA" id="ARBA00022475"/>
    </source>
</evidence>
<evidence type="ECO:0000256" key="4">
    <source>
        <dbReference type="ARBA" id="ARBA00023136"/>
    </source>
</evidence>
<evidence type="ECO:0000313" key="8">
    <source>
        <dbReference type="EMBL" id="NVD27432.1"/>
    </source>
</evidence>
<feature type="domain" description="Lipopolysaccharide assembly protein A" evidence="7">
    <location>
        <begin position="23"/>
        <end position="75"/>
    </location>
</feature>
<feature type="compositionally biased region" description="Low complexity" evidence="5">
    <location>
        <begin position="99"/>
        <end position="108"/>
    </location>
</feature>
<evidence type="ECO:0000256" key="2">
    <source>
        <dbReference type="ARBA" id="ARBA00022692"/>
    </source>
</evidence>
<evidence type="ECO:0000259" key="7">
    <source>
        <dbReference type="Pfam" id="PF06305"/>
    </source>
</evidence>
<feature type="compositionally biased region" description="Pro residues" evidence="5">
    <location>
        <begin position="80"/>
        <end position="98"/>
    </location>
</feature>
<keyword evidence="1" id="KW-1003">Cell membrane</keyword>
<dbReference type="EMBL" id="JABWMH010000002">
    <property type="protein sequence ID" value="NVD27432.1"/>
    <property type="molecule type" value="Genomic_DNA"/>
</dbReference>
<accession>A0ABX2N181</accession>
<dbReference type="RefSeq" id="WP_176278960.1">
    <property type="nucleotide sequence ID" value="NZ_JABWMH010000002.1"/>
</dbReference>
<keyword evidence="4 6" id="KW-0472">Membrane</keyword>
<keyword evidence="3 6" id="KW-1133">Transmembrane helix</keyword>
<evidence type="ECO:0000256" key="3">
    <source>
        <dbReference type="ARBA" id="ARBA00022989"/>
    </source>
</evidence>
<keyword evidence="9" id="KW-1185">Reference proteome</keyword>
<evidence type="ECO:0000256" key="6">
    <source>
        <dbReference type="SAM" id="Phobius"/>
    </source>
</evidence>
<feature type="region of interest" description="Disordered" evidence="5">
    <location>
        <begin position="76"/>
        <end position="114"/>
    </location>
</feature>
<proteinExistence type="predicted"/>
<feature type="transmembrane region" description="Helical" evidence="6">
    <location>
        <begin position="43"/>
        <end position="59"/>
    </location>
</feature>
<keyword evidence="2 6" id="KW-0812">Transmembrane</keyword>
<dbReference type="InterPro" id="IPR010445">
    <property type="entry name" value="LapA_dom"/>
</dbReference>
<name>A0ABX2N181_9SPHN</name>
<evidence type="ECO:0000256" key="5">
    <source>
        <dbReference type="SAM" id="MobiDB-lite"/>
    </source>
</evidence>